<organism evidence="1 2">
    <name type="scientific">Bradyrhizobium huanghuaihaiense</name>
    <dbReference type="NCBI Taxonomy" id="990078"/>
    <lineage>
        <taxon>Bacteria</taxon>
        <taxon>Pseudomonadati</taxon>
        <taxon>Pseudomonadota</taxon>
        <taxon>Alphaproteobacteria</taxon>
        <taxon>Hyphomicrobiales</taxon>
        <taxon>Nitrobacteraceae</taxon>
        <taxon>Bradyrhizobium</taxon>
    </lineage>
</organism>
<evidence type="ECO:0000313" key="2">
    <source>
        <dbReference type="Proteomes" id="UP000316291"/>
    </source>
</evidence>
<dbReference type="EMBL" id="VLLA01000053">
    <property type="protein sequence ID" value="TWI56410.1"/>
    <property type="molecule type" value="Genomic_DNA"/>
</dbReference>
<sequence>MARECRKMCGDIGLPSKLGLVDPAWEAARRTMCVAPKRVRRSLWTPTKIGRGS</sequence>
<protein>
    <submittedName>
        <fullName evidence="1">Uncharacterized protein</fullName>
    </submittedName>
</protein>
<gene>
    <name evidence="1" type="ORF">IQ16_08424</name>
</gene>
<dbReference type="Proteomes" id="UP000316291">
    <property type="component" value="Unassembled WGS sequence"/>
</dbReference>
<dbReference type="AlphaFoldDB" id="A0A562QJP8"/>
<proteinExistence type="predicted"/>
<name>A0A562QJP8_9BRAD</name>
<accession>A0A562QJP8</accession>
<keyword evidence="2" id="KW-1185">Reference proteome</keyword>
<comment type="caution">
    <text evidence="1">The sequence shown here is derived from an EMBL/GenBank/DDBJ whole genome shotgun (WGS) entry which is preliminary data.</text>
</comment>
<reference evidence="1 2" key="1">
    <citation type="journal article" date="2015" name="Stand. Genomic Sci.">
        <title>Genomic Encyclopedia of Bacterial and Archaeal Type Strains, Phase III: the genomes of soil and plant-associated and newly described type strains.</title>
        <authorList>
            <person name="Whitman W.B."/>
            <person name="Woyke T."/>
            <person name="Klenk H.P."/>
            <person name="Zhou Y."/>
            <person name="Lilburn T.G."/>
            <person name="Beck B.J."/>
            <person name="De Vos P."/>
            <person name="Vandamme P."/>
            <person name="Eisen J.A."/>
            <person name="Garrity G."/>
            <person name="Hugenholtz P."/>
            <person name="Kyrpides N.C."/>
        </authorList>
    </citation>
    <scope>NUCLEOTIDE SEQUENCE [LARGE SCALE GENOMIC DNA]</scope>
    <source>
        <strain evidence="1 2">CGMCC 1.10948</strain>
    </source>
</reference>
<evidence type="ECO:0000313" key="1">
    <source>
        <dbReference type="EMBL" id="TWI56410.1"/>
    </source>
</evidence>